<reference evidence="2 3" key="1">
    <citation type="journal article" date="2020" name="Nature">
        <title>Bacterial chemolithoautotrophy via manganese oxidation.</title>
        <authorList>
            <person name="Yu H."/>
            <person name="Leadbetter J.R."/>
        </authorList>
    </citation>
    <scope>NUCLEOTIDE SEQUENCE [LARGE SCALE GENOMIC DNA]</scope>
    <source>
        <strain evidence="2 3">Mn-1</strain>
    </source>
</reference>
<keyword evidence="1" id="KW-0812">Transmembrane</keyword>
<organism evidence="2 3">
    <name type="scientific">Candidatus Manganitrophus noduliformans</name>
    <dbReference type="NCBI Taxonomy" id="2606439"/>
    <lineage>
        <taxon>Bacteria</taxon>
        <taxon>Pseudomonadati</taxon>
        <taxon>Nitrospirota</taxon>
        <taxon>Nitrospiria</taxon>
        <taxon>Candidatus Troglogloeales</taxon>
        <taxon>Candidatus Manganitrophaceae</taxon>
        <taxon>Candidatus Manganitrophus</taxon>
    </lineage>
</organism>
<name>A0A7X6DT46_9BACT</name>
<protein>
    <submittedName>
        <fullName evidence="2">Uncharacterized protein</fullName>
    </submittedName>
</protein>
<feature type="transmembrane region" description="Helical" evidence="1">
    <location>
        <begin position="12"/>
        <end position="32"/>
    </location>
</feature>
<keyword evidence="3" id="KW-1185">Reference proteome</keyword>
<dbReference type="RefSeq" id="WP_168062838.1">
    <property type="nucleotide sequence ID" value="NZ_VTOW01000004.1"/>
</dbReference>
<evidence type="ECO:0000313" key="3">
    <source>
        <dbReference type="Proteomes" id="UP000534783"/>
    </source>
</evidence>
<sequence length="117" mass="13095">MESMAWLTSALSPWIGFLSVGVFALIPAVYFLSVARPARKRVPVICPETGDPLRVGMEINIFRNPRKIGKGLDVVSCPLFCSEEILCSKECLLESRPQQIHRRAVERHLKKTAMVVS</sequence>
<accession>A0A7X6DT46</accession>
<gene>
    <name evidence="2" type="ORF">MNODULE_19295</name>
</gene>
<keyword evidence="1" id="KW-1133">Transmembrane helix</keyword>
<keyword evidence="1" id="KW-0472">Membrane</keyword>
<evidence type="ECO:0000256" key="1">
    <source>
        <dbReference type="SAM" id="Phobius"/>
    </source>
</evidence>
<proteinExistence type="predicted"/>
<dbReference type="AlphaFoldDB" id="A0A7X6DT46"/>
<dbReference type="EMBL" id="VTOW01000004">
    <property type="protein sequence ID" value="NKE72902.1"/>
    <property type="molecule type" value="Genomic_DNA"/>
</dbReference>
<evidence type="ECO:0000313" key="2">
    <source>
        <dbReference type="EMBL" id="NKE72902.1"/>
    </source>
</evidence>
<dbReference type="Proteomes" id="UP000534783">
    <property type="component" value="Unassembled WGS sequence"/>
</dbReference>
<comment type="caution">
    <text evidence="2">The sequence shown here is derived from an EMBL/GenBank/DDBJ whole genome shotgun (WGS) entry which is preliminary data.</text>
</comment>